<dbReference type="AlphaFoldDB" id="L0ABJ7"/>
<evidence type="ECO:0000313" key="1">
    <source>
        <dbReference type="EMBL" id="AFZ71236.1"/>
    </source>
</evidence>
<proteinExistence type="predicted"/>
<keyword evidence="2" id="KW-1185">Reference proteome</keyword>
<gene>
    <name evidence="1" type="ordered locus">Calag_1538</name>
</gene>
<dbReference type="KEGG" id="clg:Calag_1538"/>
<sequence length="94" mass="10836">MIEEEIVEPGLCPYCNSPTDYTYHIEGPIMNDNEAYVEIKYKINCKSCGYSNSKSLYIPLNSFYLLKYMLTPKARIVLEKIKIVSDIKVVEKTS</sequence>
<dbReference type="HOGENOM" id="CLU_2379240_0_0_2"/>
<organism evidence="1 2">
    <name type="scientific">Caldisphaera lagunensis (strain DSM 15908 / JCM 11604 / ANMR 0165 / IC-154)</name>
    <dbReference type="NCBI Taxonomy" id="1056495"/>
    <lineage>
        <taxon>Archaea</taxon>
        <taxon>Thermoproteota</taxon>
        <taxon>Thermoprotei</taxon>
        <taxon>Acidilobales</taxon>
        <taxon>Caldisphaeraceae</taxon>
        <taxon>Caldisphaera</taxon>
    </lineage>
</organism>
<dbReference type="InParanoid" id="L0ABJ7"/>
<dbReference type="EMBL" id="CP003378">
    <property type="protein sequence ID" value="AFZ71236.1"/>
    <property type="molecule type" value="Genomic_DNA"/>
</dbReference>
<protein>
    <submittedName>
        <fullName evidence="1">Uncharacterized protein</fullName>
    </submittedName>
</protein>
<dbReference type="Proteomes" id="UP000010469">
    <property type="component" value="Chromosome"/>
</dbReference>
<dbReference type="STRING" id="1056495.Calag_1538"/>
<dbReference type="eggNOG" id="arCOG11607">
    <property type="taxonomic scope" value="Archaea"/>
</dbReference>
<dbReference type="RefSeq" id="WP_015233133.1">
    <property type="nucleotide sequence ID" value="NC_019791.1"/>
</dbReference>
<dbReference type="OrthoDB" id="45794at2157"/>
<reference evidence="2" key="1">
    <citation type="submission" date="2012-03" db="EMBL/GenBank/DDBJ databases">
        <title>Complete genome of Caldisphaera lagunensis DSM 15908.</title>
        <authorList>
            <person name="Lucas S."/>
            <person name="Copeland A."/>
            <person name="Lapidus A."/>
            <person name="Glavina del Rio T."/>
            <person name="Dalin E."/>
            <person name="Tice H."/>
            <person name="Bruce D."/>
            <person name="Goodwin L."/>
            <person name="Pitluck S."/>
            <person name="Peters L."/>
            <person name="Mikhailova N."/>
            <person name="Teshima H."/>
            <person name="Kyrpides N."/>
            <person name="Mavromatis K."/>
            <person name="Ivanova N."/>
            <person name="Brettin T."/>
            <person name="Detter J.C."/>
            <person name="Han C."/>
            <person name="Larimer F."/>
            <person name="Land M."/>
            <person name="Hauser L."/>
            <person name="Markowitz V."/>
            <person name="Cheng J.-F."/>
            <person name="Hugenholtz P."/>
            <person name="Woyke T."/>
            <person name="Wu D."/>
            <person name="Spring S."/>
            <person name="Schroeder M."/>
            <person name="Brambilla E."/>
            <person name="Klenk H.-P."/>
            <person name="Eisen J.A."/>
        </authorList>
    </citation>
    <scope>NUCLEOTIDE SEQUENCE [LARGE SCALE GENOMIC DNA]</scope>
    <source>
        <strain evidence="2">DSM 15908 / JCM 11604 / IC-154</strain>
    </source>
</reference>
<dbReference type="GeneID" id="14212799"/>
<accession>L0ABJ7</accession>
<name>L0ABJ7_CALLD</name>
<evidence type="ECO:0000313" key="2">
    <source>
        <dbReference type="Proteomes" id="UP000010469"/>
    </source>
</evidence>